<sequence>VTNAIEAQVMSGVDDRVVVRCNLAAEQIEIEVTDRGEGFDPDGVRALPDVESPERLEYESGLGLSLMRRLADETTLETSVDGTAVRLVVRFSGTTDET</sequence>
<name>A0A382KFP4_9ZZZZ</name>
<dbReference type="SUPFAM" id="SSF55874">
    <property type="entry name" value="ATPase domain of HSP90 chaperone/DNA topoisomerase II/histidine kinase"/>
    <property type="match status" value="1"/>
</dbReference>
<keyword evidence="1" id="KW-0808">Transferase</keyword>
<feature type="non-terminal residue" evidence="3">
    <location>
        <position position="1"/>
    </location>
</feature>
<dbReference type="InterPro" id="IPR050267">
    <property type="entry name" value="Anti-sigma-factor_SerPK"/>
</dbReference>
<proteinExistence type="predicted"/>
<dbReference type="GO" id="GO:0004674">
    <property type="term" value="F:protein serine/threonine kinase activity"/>
    <property type="evidence" value="ECO:0007669"/>
    <property type="project" value="UniProtKB-KW"/>
</dbReference>
<dbReference type="CDD" id="cd16936">
    <property type="entry name" value="HATPase_RsbW-like"/>
    <property type="match status" value="1"/>
</dbReference>
<dbReference type="AlphaFoldDB" id="A0A382KFP4"/>
<dbReference type="Pfam" id="PF13581">
    <property type="entry name" value="HATPase_c_2"/>
    <property type="match status" value="1"/>
</dbReference>
<keyword evidence="1" id="KW-0723">Serine/threonine-protein kinase</keyword>
<dbReference type="PANTHER" id="PTHR35526">
    <property type="entry name" value="ANTI-SIGMA-F FACTOR RSBW-RELATED"/>
    <property type="match status" value="1"/>
</dbReference>
<dbReference type="InterPro" id="IPR036890">
    <property type="entry name" value="HATPase_C_sf"/>
</dbReference>
<feature type="domain" description="Histidine kinase/HSP90-like ATPase" evidence="2">
    <location>
        <begin position="1"/>
        <end position="88"/>
    </location>
</feature>
<protein>
    <recommendedName>
        <fullName evidence="2">Histidine kinase/HSP90-like ATPase domain-containing protein</fullName>
    </recommendedName>
</protein>
<reference evidence="3" key="1">
    <citation type="submission" date="2018-05" db="EMBL/GenBank/DDBJ databases">
        <authorList>
            <person name="Lanie J.A."/>
            <person name="Ng W.-L."/>
            <person name="Kazmierczak K.M."/>
            <person name="Andrzejewski T.M."/>
            <person name="Davidsen T.M."/>
            <person name="Wayne K.J."/>
            <person name="Tettelin H."/>
            <person name="Glass J.I."/>
            <person name="Rusch D."/>
            <person name="Podicherti R."/>
            <person name="Tsui H.-C.T."/>
            <person name="Winkler M.E."/>
        </authorList>
    </citation>
    <scope>NUCLEOTIDE SEQUENCE</scope>
</reference>
<gene>
    <name evidence="3" type="ORF">METZ01_LOCUS275893</name>
</gene>
<keyword evidence="1" id="KW-0418">Kinase</keyword>
<dbReference type="PANTHER" id="PTHR35526:SF3">
    <property type="entry name" value="ANTI-SIGMA-F FACTOR RSBW"/>
    <property type="match status" value="1"/>
</dbReference>
<evidence type="ECO:0000256" key="1">
    <source>
        <dbReference type="ARBA" id="ARBA00022527"/>
    </source>
</evidence>
<evidence type="ECO:0000259" key="2">
    <source>
        <dbReference type="Pfam" id="PF13581"/>
    </source>
</evidence>
<evidence type="ECO:0000313" key="3">
    <source>
        <dbReference type="EMBL" id="SVC23039.1"/>
    </source>
</evidence>
<organism evidence="3">
    <name type="scientific">marine metagenome</name>
    <dbReference type="NCBI Taxonomy" id="408172"/>
    <lineage>
        <taxon>unclassified sequences</taxon>
        <taxon>metagenomes</taxon>
        <taxon>ecological metagenomes</taxon>
    </lineage>
</organism>
<accession>A0A382KFP4</accession>
<dbReference type="EMBL" id="UINC01080260">
    <property type="protein sequence ID" value="SVC23039.1"/>
    <property type="molecule type" value="Genomic_DNA"/>
</dbReference>
<dbReference type="InterPro" id="IPR003594">
    <property type="entry name" value="HATPase_dom"/>
</dbReference>
<dbReference type="Gene3D" id="3.30.565.10">
    <property type="entry name" value="Histidine kinase-like ATPase, C-terminal domain"/>
    <property type="match status" value="1"/>
</dbReference>